<dbReference type="InterPro" id="IPR041492">
    <property type="entry name" value="HAD_2"/>
</dbReference>
<comment type="pathway">
    <text evidence="2">Organic acid metabolism; glycolate biosynthesis; glycolate from 2-phosphoglycolate: step 1/1.</text>
</comment>
<evidence type="ECO:0000313" key="6">
    <source>
        <dbReference type="Proteomes" id="UP000197446"/>
    </source>
</evidence>
<comment type="caution">
    <text evidence="5">The sequence shown here is derived from an EMBL/GenBank/DDBJ whole genome shotgun (WGS) entry which is preliminary data.</text>
</comment>
<dbReference type="Proteomes" id="UP000197446">
    <property type="component" value="Unassembled WGS sequence"/>
</dbReference>
<dbReference type="SUPFAM" id="SSF56784">
    <property type="entry name" value="HAD-like"/>
    <property type="match status" value="1"/>
</dbReference>
<dbReference type="AlphaFoldDB" id="A0A254N7K5"/>
<dbReference type="EMBL" id="NISI01000005">
    <property type="protein sequence ID" value="OWR03534.1"/>
    <property type="molecule type" value="Genomic_DNA"/>
</dbReference>
<dbReference type="InterPro" id="IPR023198">
    <property type="entry name" value="PGP-like_dom2"/>
</dbReference>
<comment type="similarity">
    <text evidence="3">Belongs to the HAD-like hydrolase superfamily. CbbY/CbbZ/Gph/YieH family.</text>
</comment>
<comment type="catalytic activity">
    <reaction evidence="1">
        <text>2-phosphoglycolate + H2O = glycolate + phosphate</text>
        <dbReference type="Rhea" id="RHEA:14369"/>
        <dbReference type="ChEBI" id="CHEBI:15377"/>
        <dbReference type="ChEBI" id="CHEBI:29805"/>
        <dbReference type="ChEBI" id="CHEBI:43474"/>
        <dbReference type="ChEBI" id="CHEBI:58033"/>
        <dbReference type="EC" id="3.1.3.18"/>
    </reaction>
</comment>
<dbReference type="Pfam" id="PF13419">
    <property type="entry name" value="HAD_2"/>
    <property type="match status" value="1"/>
</dbReference>
<evidence type="ECO:0000256" key="1">
    <source>
        <dbReference type="ARBA" id="ARBA00000830"/>
    </source>
</evidence>
<dbReference type="Gene3D" id="3.40.50.1000">
    <property type="entry name" value="HAD superfamily/HAD-like"/>
    <property type="match status" value="1"/>
</dbReference>
<dbReference type="Gene3D" id="1.10.150.240">
    <property type="entry name" value="Putative phosphatase, domain 2"/>
    <property type="match status" value="1"/>
</dbReference>
<organism evidence="5 6">
    <name type="scientific">Roseateles puraquae</name>
    <dbReference type="NCBI Taxonomy" id="431059"/>
    <lineage>
        <taxon>Bacteria</taxon>
        <taxon>Pseudomonadati</taxon>
        <taxon>Pseudomonadota</taxon>
        <taxon>Betaproteobacteria</taxon>
        <taxon>Burkholderiales</taxon>
        <taxon>Sphaerotilaceae</taxon>
        <taxon>Roseateles</taxon>
    </lineage>
</organism>
<dbReference type="GO" id="GO:0006281">
    <property type="term" value="P:DNA repair"/>
    <property type="evidence" value="ECO:0007669"/>
    <property type="project" value="TreeGrafter"/>
</dbReference>
<dbReference type="SFLD" id="SFLDG01129">
    <property type="entry name" value="C1.5:_HAD__Beta-PGM__Phosphata"/>
    <property type="match status" value="1"/>
</dbReference>
<sequence length="234" mass="25973">MRPLDPNCTREQDMYKALISDFDGTLFDSQRAISAVLLETFKERDVAPPTIGAIEASISMGITLEETLEALRPELKGHPEQRDAWVVHYRKIYNAGLGITASSPFPGLAAMLEDLRAKEIPVIVVSNKGEAAVWNTLKHYAVDHMVCQVVAAFSELPTKPHPDSFFHRILPNYEHLQPNDFLVFGDTATDMKYARAIGAGAAYASYGYGKPQDSLSYEPDLVVTDMPLLLRAFE</sequence>
<dbReference type="PANTHER" id="PTHR43434:SF1">
    <property type="entry name" value="PHOSPHOGLYCOLATE PHOSPHATASE"/>
    <property type="match status" value="1"/>
</dbReference>
<keyword evidence="6" id="KW-1185">Reference proteome</keyword>
<gene>
    <name evidence="5" type="ORF">CDO81_13640</name>
</gene>
<reference evidence="5 6" key="1">
    <citation type="journal article" date="2007" name="Int. J. Syst. Evol. Microbiol.">
        <title>Description of Pelomonas aquatica sp. nov. and Pelomonas puraquae sp. nov., isolated from industrial and haemodialysis water.</title>
        <authorList>
            <person name="Gomila M."/>
            <person name="Bowien B."/>
            <person name="Falsen E."/>
            <person name="Moore E.R."/>
            <person name="Lalucat J."/>
        </authorList>
    </citation>
    <scope>NUCLEOTIDE SEQUENCE [LARGE SCALE GENOMIC DNA]</scope>
    <source>
        <strain evidence="5 6">CCUG 52769</strain>
    </source>
</reference>
<name>A0A254N7K5_9BURK</name>
<dbReference type="PANTHER" id="PTHR43434">
    <property type="entry name" value="PHOSPHOGLYCOLATE PHOSPHATASE"/>
    <property type="match status" value="1"/>
</dbReference>
<evidence type="ECO:0000256" key="3">
    <source>
        <dbReference type="ARBA" id="ARBA00006171"/>
    </source>
</evidence>
<dbReference type="InterPro" id="IPR023214">
    <property type="entry name" value="HAD_sf"/>
</dbReference>
<dbReference type="SFLD" id="SFLDS00003">
    <property type="entry name" value="Haloacid_Dehalogenase"/>
    <property type="match status" value="1"/>
</dbReference>
<dbReference type="EC" id="3.1.3.18" evidence="4"/>
<evidence type="ECO:0000256" key="4">
    <source>
        <dbReference type="ARBA" id="ARBA00013078"/>
    </source>
</evidence>
<evidence type="ECO:0000313" key="5">
    <source>
        <dbReference type="EMBL" id="OWR03534.1"/>
    </source>
</evidence>
<accession>A0A254N7K5</accession>
<dbReference type="GO" id="GO:0008967">
    <property type="term" value="F:phosphoglycolate phosphatase activity"/>
    <property type="evidence" value="ECO:0007669"/>
    <property type="project" value="UniProtKB-EC"/>
</dbReference>
<proteinExistence type="inferred from homology"/>
<evidence type="ECO:0000256" key="2">
    <source>
        <dbReference type="ARBA" id="ARBA00004818"/>
    </source>
</evidence>
<dbReference type="InterPro" id="IPR050155">
    <property type="entry name" value="HAD-like_hydrolase_sf"/>
</dbReference>
<dbReference type="InterPro" id="IPR036412">
    <property type="entry name" value="HAD-like_sf"/>
</dbReference>
<protein>
    <recommendedName>
        <fullName evidence="4">phosphoglycolate phosphatase</fullName>
        <ecNumber evidence="4">3.1.3.18</ecNumber>
    </recommendedName>
</protein>